<sequence length="119" mass="13542">MLRNLIKYTLDLTKRLDMLRYERCFHHRTAYAASTVCDLEVSRLWAVEDQIQLLTLLSETNGIRIIASCTFCAIHSITNGVPKCSSALALSVRLKMFTGLLIASLEEPSIRKCFNFIPF</sequence>
<accession>A0A4Y2AAJ4</accession>
<evidence type="ECO:0000313" key="2">
    <source>
        <dbReference type="Proteomes" id="UP000499080"/>
    </source>
</evidence>
<keyword evidence="2" id="KW-1185">Reference proteome</keyword>
<protein>
    <submittedName>
        <fullName evidence="1">Uncharacterized protein</fullName>
    </submittedName>
</protein>
<dbReference type="EMBL" id="BGPR01000010">
    <property type="protein sequence ID" value="GBL76822.1"/>
    <property type="molecule type" value="Genomic_DNA"/>
</dbReference>
<organism evidence="1 2">
    <name type="scientific">Araneus ventricosus</name>
    <name type="common">Orbweaver spider</name>
    <name type="synonym">Epeira ventricosa</name>
    <dbReference type="NCBI Taxonomy" id="182803"/>
    <lineage>
        <taxon>Eukaryota</taxon>
        <taxon>Metazoa</taxon>
        <taxon>Ecdysozoa</taxon>
        <taxon>Arthropoda</taxon>
        <taxon>Chelicerata</taxon>
        <taxon>Arachnida</taxon>
        <taxon>Araneae</taxon>
        <taxon>Araneomorphae</taxon>
        <taxon>Entelegynae</taxon>
        <taxon>Araneoidea</taxon>
        <taxon>Araneidae</taxon>
        <taxon>Araneus</taxon>
    </lineage>
</organism>
<proteinExistence type="predicted"/>
<reference evidence="1 2" key="1">
    <citation type="journal article" date="2019" name="Sci. Rep.">
        <title>Orb-weaving spider Araneus ventricosus genome elucidates the spidroin gene catalogue.</title>
        <authorList>
            <person name="Kono N."/>
            <person name="Nakamura H."/>
            <person name="Ohtoshi R."/>
            <person name="Moran D.A.P."/>
            <person name="Shinohara A."/>
            <person name="Yoshida Y."/>
            <person name="Fujiwara M."/>
            <person name="Mori M."/>
            <person name="Tomita M."/>
            <person name="Arakawa K."/>
        </authorList>
    </citation>
    <scope>NUCLEOTIDE SEQUENCE [LARGE SCALE GENOMIC DNA]</scope>
</reference>
<dbReference type="Proteomes" id="UP000499080">
    <property type="component" value="Unassembled WGS sequence"/>
</dbReference>
<evidence type="ECO:0000313" key="1">
    <source>
        <dbReference type="EMBL" id="GBL76822.1"/>
    </source>
</evidence>
<dbReference type="AlphaFoldDB" id="A0A4Y2AAJ4"/>
<gene>
    <name evidence="1" type="ORF">AVEN_53482_1</name>
</gene>
<comment type="caution">
    <text evidence="1">The sequence shown here is derived from an EMBL/GenBank/DDBJ whole genome shotgun (WGS) entry which is preliminary data.</text>
</comment>
<name>A0A4Y2AAJ4_ARAVE</name>